<dbReference type="InterPro" id="IPR050643">
    <property type="entry name" value="Periplasmic_pilus_chap"/>
</dbReference>
<comment type="caution">
    <text evidence="9">The sequence shown here is derived from an EMBL/GenBank/DDBJ whole genome shotgun (WGS) entry which is preliminary data.</text>
</comment>
<keyword evidence="10" id="KW-1185">Reference proteome</keyword>
<dbReference type="OrthoDB" id="6464870at2"/>
<dbReference type="SUPFAM" id="SSF49584">
    <property type="entry name" value="Periplasmic chaperone C-domain"/>
    <property type="match status" value="1"/>
</dbReference>
<dbReference type="Gene3D" id="2.60.40.10">
    <property type="entry name" value="Immunoglobulins"/>
    <property type="match status" value="2"/>
</dbReference>
<proteinExistence type="inferred from homology"/>
<evidence type="ECO:0000256" key="1">
    <source>
        <dbReference type="ARBA" id="ARBA00004418"/>
    </source>
</evidence>
<keyword evidence="6" id="KW-0393">Immunoglobulin domain</keyword>
<dbReference type="GO" id="GO:0030288">
    <property type="term" value="C:outer membrane-bounded periplasmic space"/>
    <property type="evidence" value="ECO:0007669"/>
    <property type="project" value="InterPro"/>
</dbReference>
<dbReference type="Pfam" id="PF02753">
    <property type="entry name" value="PapD_C"/>
    <property type="match status" value="1"/>
</dbReference>
<dbReference type="Pfam" id="PF00345">
    <property type="entry name" value="PapD_N"/>
    <property type="match status" value="1"/>
</dbReference>
<dbReference type="EMBL" id="LXEN01000099">
    <property type="protein sequence ID" value="OAT26499.1"/>
    <property type="molecule type" value="Genomic_DNA"/>
</dbReference>
<dbReference type="SUPFAM" id="SSF49354">
    <property type="entry name" value="PapD-like"/>
    <property type="match status" value="1"/>
</dbReference>
<evidence type="ECO:0000259" key="7">
    <source>
        <dbReference type="Pfam" id="PF00345"/>
    </source>
</evidence>
<dbReference type="Proteomes" id="UP000094023">
    <property type="component" value="Unassembled WGS sequence"/>
</dbReference>
<dbReference type="InterPro" id="IPR008962">
    <property type="entry name" value="PapD-like_sf"/>
</dbReference>
<evidence type="ECO:0000313" key="9">
    <source>
        <dbReference type="EMBL" id="OAT26499.1"/>
    </source>
</evidence>
<dbReference type="InterPro" id="IPR013783">
    <property type="entry name" value="Ig-like_fold"/>
</dbReference>
<keyword evidence="3" id="KW-0732">Signal</keyword>
<evidence type="ECO:0000313" key="10">
    <source>
        <dbReference type="Proteomes" id="UP000094023"/>
    </source>
</evidence>
<reference evidence="9 10" key="1">
    <citation type="submission" date="2016-04" db="EMBL/GenBank/DDBJ databases">
        <title>ATOL: Assembling a taxonomically balanced genome-scale reconstruction of the evolutionary history of the Enterobacteriaceae.</title>
        <authorList>
            <person name="Plunkett G.III."/>
            <person name="Neeno-Eckwall E.C."/>
            <person name="Glasner J.D."/>
            <person name="Perna N.T."/>
        </authorList>
    </citation>
    <scope>NUCLEOTIDE SEQUENCE [LARGE SCALE GENOMIC DNA]</scope>
    <source>
        <strain evidence="9 10">ATCC 19692</strain>
    </source>
</reference>
<evidence type="ECO:0000256" key="6">
    <source>
        <dbReference type="ARBA" id="ARBA00023319"/>
    </source>
</evidence>
<dbReference type="PANTHER" id="PTHR30251">
    <property type="entry name" value="PILUS ASSEMBLY CHAPERONE"/>
    <property type="match status" value="1"/>
</dbReference>
<dbReference type="STRING" id="1354337.M983_2113"/>
<name>A0A198FPX9_9GAMM</name>
<keyword evidence="5" id="KW-0143">Chaperone</keyword>
<evidence type="ECO:0000256" key="5">
    <source>
        <dbReference type="ARBA" id="ARBA00023186"/>
    </source>
</evidence>
<keyword evidence="4" id="KW-0574">Periplasm</keyword>
<sequence length="246" mass="29138">MKMMRYIEKYKKLIFILFFFMPFVIANDNKTNIFFEKSRVIFDKNEQNKSYFKMVNSGDKPVLMQAWIKNKNDESSDDIKKDDHNNFIVVPPLVKVDPTNENLFEVIKKDSNFSKDREEINYLMIKIIPPQEKDSHEITLTPVFNFKIYHRPENIPAIEDSQFYENIKFHLDGNKLHVENASPYFISFSYIKINGIDISNEELINMVNPFSHKEYKVTGKPLNKKISWVYINSVGFNSKEMTSFLD</sequence>
<feature type="domain" description="Pili assembly chaperone N-terminal" evidence="7">
    <location>
        <begin position="35"/>
        <end position="155"/>
    </location>
</feature>
<dbReference type="InterPro" id="IPR016148">
    <property type="entry name" value="Pili_assmbl_chaperone_C"/>
</dbReference>
<protein>
    <submittedName>
        <fullName evidence="9">FimC family chaperone protein</fullName>
    </submittedName>
</protein>
<evidence type="ECO:0000259" key="8">
    <source>
        <dbReference type="Pfam" id="PF02753"/>
    </source>
</evidence>
<feature type="domain" description="Pili assembly chaperone C-terminal" evidence="8">
    <location>
        <begin position="178"/>
        <end position="235"/>
    </location>
</feature>
<dbReference type="GO" id="GO:0071555">
    <property type="term" value="P:cell wall organization"/>
    <property type="evidence" value="ECO:0007669"/>
    <property type="project" value="InterPro"/>
</dbReference>
<accession>A0A198FPX9</accession>
<comment type="subcellular location">
    <subcellularLocation>
        <location evidence="1">Periplasm</location>
    </subcellularLocation>
</comment>
<dbReference type="InterPro" id="IPR001829">
    <property type="entry name" value="Pili_assmbl_chaperone_bac"/>
</dbReference>
<dbReference type="InterPro" id="IPR016147">
    <property type="entry name" value="Pili_assmbl_chaperone_N"/>
</dbReference>
<evidence type="ECO:0000256" key="4">
    <source>
        <dbReference type="ARBA" id="ARBA00022764"/>
    </source>
</evidence>
<comment type="similarity">
    <text evidence="2">Belongs to the periplasmic pilus chaperone family.</text>
</comment>
<evidence type="ECO:0000256" key="3">
    <source>
        <dbReference type="ARBA" id="ARBA00022729"/>
    </source>
</evidence>
<dbReference type="PANTHER" id="PTHR30251:SF9">
    <property type="entry name" value="CHAPERONE PROTEIN CAF1M"/>
    <property type="match status" value="1"/>
</dbReference>
<dbReference type="RefSeq" id="WP_066750199.1">
    <property type="nucleotide sequence ID" value="NZ_LXEN01000099.1"/>
</dbReference>
<gene>
    <name evidence="9" type="ORF">M983_2113</name>
</gene>
<dbReference type="AlphaFoldDB" id="A0A198FPX9"/>
<organism evidence="9 10">
    <name type="scientific">Proteus myxofaciens ATCC 19692</name>
    <dbReference type="NCBI Taxonomy" id="1354337"/>
    <lineage>
        <taxon>Bacteria</taxon>
        <taxon>Pseudomonadati</taxon>
        <taxon>Pseudomonadota</taxon>
        <taxon>Gammaproteobacteria</taxon>
        <taxon>Enterobacterales</taxon>
        <taxon>Morganellaceae</taxon>
        <taxon>Proteus</taxon>
    </lineage>
</organism>
<dbReference type="PRINTS" id="PR00969">
    <property type="entry name" value="CHAPERONPILI"/>
</dbReference>
<dbReference type="InterPro" id="IPR036316">
    <property type="entry name" value="Pili_assmbl_chap_C_dom_sf"/>
</dbReference>
<evidence type="ECO:0000256" key="2">
    <source>
        <dbReference type="ARBA" id="ARBA00007399"/>
    </source>
</evidence>